<dbReference type="EC" id="1.1.1.133" evidence="3 6"/>
<comment type="catalytic activity">
    <reaction evidence="5">
        <text>dTDP-beta-L-rhamnose + NADP(+) = dTDP-4-dehydro-beta-L-rhamnose + NADPH + H(+)</text>
        <dbReference type="Rhea" id="RHEA:21796"/>
        <dbReference type="ChEBI" id="CHEBI:15378"/>
        <dbReference type="ChEBI" id="CHEBI:57510"/>
        <dbReference type="ChEBI" id="CHEBI:57783"/>
        <dbReference type="ChEBI" id="CHEBI:58349"/>
        <dbReference type="ChEBI" id="CHEBI:62830"/>
        <dbReference type="EC" id="1.1.1.133"/>
    </reaction>
</comment>
<dbReference type="AlphaFoldDB" id="A0A851GNQ5"/>
<dbReference type="GO" id="GO:0008831">
    <property type="term" value="F:dTDP-4-dehydrorhamnose reductase activity"/>
    <property type="evidence" value="ECO:0007669"/>
    <property type="project" value="UniProtKB-EC"/>
</dbReference>
<comment type="function">
    <text evidence="6">Catalyzes the reduction of dTDP-6-deoxy-L-lyxo-4-hexulose to yield dTDP-L-rhamnose.</text>
</comment>
<comment type="caution">
    <text evidence="8">The sequence shown here is derived from an EMBL/GenBank/DDBJ whole genome shotgun (WGS) entry which is preliminary data.</text>
</comment>
<dbReference type="PANTHER" id="PTHR10491:SF4">
    <property type="entry name" value="METHIONINE ADENOSYLTRANSFERASE 2 SUBUNIT BETA"/>
    <property type="match status" value="1"/>
</dbReference>
<dbReference type="UniPathway" id="UPA00124"/>
<dbReference type="Gene3D" id="3.90.25.10">
    <property type="entry name" value="UDP-galactose 4-epimerase, domain 1"/>
    <property type="match status" value="1"/>
</dbReference>
<evidence type="ECO:0000256" key="5">
    <source>
        <dbReference type="ARBA" id="ARBA00048200"/>
    </source>
</evidence>
<evidence type="ECO:0000259" key="7">
    <source>
        <dbReference type="Pfam" id="PF04321"/>
    </source>
</evidence>
<dbReference type="InterPro" id="IPR029903">
    <property type="entry name" value="RmlD-like-bd"/>
</dbReference>
<proteinExistence type="inferred from homology"/>
<feature type="domain" description="RmlD-like substrate binding" evidence="7">
    <location>
        <begin position="1"/>
        <end position="295"/>
    </location>
</feature>
<dbReference type="Proteomes" id="UP000557872">
    <property type="component" value="Unassembled WGS sequence"/>
</dbReference>
<comment type="pathway">
    <text evidence="1 6">Carbohydrate biosynthesis; dTDP-L-rhamnose biosynthesis.</text>
</comment>
<dbReference type="CDD" id="cd05254">
    <property type="entry name" value="dTDP_HR_like_SDR_e"/>
    <property type="match status" value="1"/>
</dbReference>
<comment type="similarity">
    <text evidence="2 6">Belongs to the dTDP-4-dehydrorhamnose reductase family.</text>
</comment>
<keyword evidence="6" id="KW-0560">Oxidoreductase</keyword>
<dbReference type="Gene3D" id="3.40.50.720">
    <property type="entry name" value="NAD(P)-binding Rossmann-like Domain"/>
    <property type="match status" value="1"/>
</dbReference>
<dbReference type="Pfam" id="PF04321">
    <property type="entry name" value="RmlD_sub_bind"/>
    <property type="match status" value="1"/>
</dbReference>
<protein>
    <recommendedName>
        <fullName evidence="4 6">dTDP-4-dehydrorhamnose reductase</fullName>
        <ecNumber evidence="3 6">1.1.1.133</ecNumber>
    </recommendedName>
</protein>
<dbReference type="PANTHER" id="PTHR10491">
    <property type="entry name" value="DTDP-4-DEHYDRORHAMNOSE REDUCTASE"/>
    <property type="match status" value="1"/>
</dbReference>
<dbReference type="RefSeq" id="WP_178933233.1">
    <property type="nucleotide sequence ID" value="NZ_JACBAZ010000004.1"/>
</dbReference>
<reference evidence="8 9" key="1">
    <citation type="submission" date="2020-07" db="EMBL/GenBank/DDBJ databases">
        <title>Roseicoccus Jingziensis gen. nov., sp. nov., isolated from coastal seawater.</title>
        <authorList>
            <person name="Feng X."/>
        </authorList>
    </citation>
    <scope>NUCLEOTIDE SEQUENCE [LARGE SCALE GENOMIC DNA]</scope>
    <source>
        <strain evidence="8 9">N1E253</strain>
    </source>
</reference>
<evidence type="ECO:0000256" key="1">
    <source>
        <dbReference type="ARBA" id="ARBA00004781"/>
    </source>
</evidence>
<name>A0A851GNQ5_9BACT</name>
<accession>A0A851GNQ5</accession>
<dbReference type="InterPro" id="IPR036291">
    <property type="entry name" value="NAD(P)-bd_dom_sf"/>
</dbReference>
<organism evidence="8 9">
    <name type="scientific">Oceaniferula marina</name>
    <dbReference type="NCBI Taxonomy" id="2748318"/>
    <lineage>
        <taxon>Bacteria</taxon>
        <taxon>Pseudomonadati</taxon>
        <taxon>Verrucomicrobiota</taxon>
        <taxon>Verrucomicrobiia</taxon>
        <taxon>Verrucomicrobiales</taxon>
        <taxon>Verrucomicrobiaceae</taxon>
        <taxon>Oceaniferula</taxon>
    </lineage>
</organism>
<evidence type="ECO:0000256" key="2">
    <source>
        <dbReference type="ARBA" id="ARBA00010944"/>
    </source>
</evidence>
<dbReference type="GO" id="GO:0019305">
    <property type="term" value="P:dTDP-rhamnose biosynthetic process"/>
    <property type="evidence" value="ECO:0007669"/>
    <property type="project" value="UniProtKB-UniPathway"/>
</dbReference>
<dbReference type="SUPFAM" id="SSF51735">
    <property type="entry name" value="NAD(P)-binding Rossmann-fold domains"/>
    <property type="match status" value="1"/>
</dbReference>
<dbReference type="EMBL" id="JACBAZ010000004">
    <property type="protein sequence ID" value="NWK56460.1"/>
    <property type="molecule type" value="Genomic_DNA"/>
</dbReference>
<evidence type="ECO:0000313" key="9">
    <source>
        <dbReference type="Proteomes" id="UP000557872"/>
    </source>
</evidence>
<dbReference type="InterPro" id="IPR005913">
    <property type="entry name" value="dTDP_dehydrorham_reduct"/>
</dbReference>
<keyword evidence="6" id="KW-0521">NADP</keyword>
<evidence type="ECO:0000256" key="3">
    <source>
        <dbReference type="ARBA" id="ARBA00012929"/>
    </source>
</evidence>
<sequence length="297" mass="33342">MHVLLTGSTGRLGGAFRLLWGQDPECRHSLRYLTRQDVDLSDTLALRSCLERLWSEQAYDVIINPAAISGLEACLDDDSLAWKVNVDAPRVMAEFAAEKGIRMVHFSTDYVFGGEEPGRRREEDAAVPVNVYGQTKLAGERAVLGACASSLVGRVSWLFGPVGSNRGSHFDSVLERARSGQVQHLIGDKYSVPTYTHDIVEWVDHLLQANASGLYHLCNSGPPESWFSYAKEVCRLAQQHDDISLTGEFVESSIHKVDFFRERRPVHTAMLPARLIEEHDVIPRHWLEAAEEYLKLR</sequence>
<evidence type="ECO:0000256" key="6">
    <source>
        <dbReference type="RuleBase" id="RU364082"/>
    </source>
</evidence>
<evidence type="ECO:0000313" key="8">
    <source>
        <dbReference type="EMBL" id="NWK56460.1"/>
    </source>
</evidence>
<gene>
    <name evidence="8" type="ORF">HW115_12630</name>
</gene>
<keyword evidence="9" id="KW-1185">Reference proteome</keyword>
<evidence type="ECO:0000256" key="4">
    <source>
        <dbReference type="ARBA" id="ARBA00017099"/>
    </source>
</evidence>